<dbReference type="SMART" id="SM00895">
    <property type="entry name" value="FCD"/>
    <property type="match status" value="1"/>
</dbReference>
<dbReference type="InterPro" id="IPR036388">
    <property type="entry name" value="WH-like_DNA-bd_sf"/>
</dbReference>
<dbReference type="SMART" id="SM00345">
    <property type="entry name" value="HTH_GNTR"/>
    <property type="match status" value="1"/>
</dbReference>
<dbReference type="InterPro" id="IPR011711">
    <property type="entry name" value="GntR_C"/>
</dbReference>
<dbReference type="Gene3D" id="1.20.120.530">
    <property type="entry name" value="GntR ligand-binding domain-like"/>
    <property type="match status" value="1"/>
</dbReference>
<reference evidence="5 6" key="1">
    <citation type="submission" date="2018-03" db="EMBL/GenBank/DDBJ databases">
        <title>The draft genome of Sphingosinicella sp. GL-C-18.</title>
        <authorList>
            <person name="Liu L."/>
            <person name="Li L."/>
            <person name="Liang L."/>
            <person name="Zhang X."/>
            <person name="Wang T."/>
        </authorList>
    </citation>
    <scope>NUCLEOTIDE SEQUENCE [LARGE SCALE GENOMIC DNA]</scope>
    <source>
        <strain evidence="5 6">GL-C-18</strain>
    </source>
</reference>
<dbReference type="InterPro" id="IPR008920">
    <property type="entry name" value="TF_FadR/GntR_C"/>
</dbReference>
<proteinExistence type="predicted"/>
<keyword evidence="3" id="KW-0804">Transcription</keyword>
<accession>A0A2P7QK79</accession>
<name>A0A2P7QK79_9SPHN</name>
<comment type="caution">
    <text evidence="5">The sequence shown here is derived from an EMBL/GenBank/DDBJ whole genome shotgun (WGS) entry which is preliminary data.</text>
</comment>
<dbReference type="Proteomes" id="UP000241167">
    <property type="component" value="Unassembled WGS sequence"/>
</dbReference>
<dbReference type="PRINTS" id="PR00035">
    <property type="entry name" value="HTHGNTR"/>
</dbReference>
<protein>
    <submittedName>
        <fullName evidence="5">FadR family transcriptional regulator</fullName>
    </submittedName>
</protein>
<dbReference type="SUPFAM" id="SSF48008">
    <property type="entry name" value="GntR ligand-binding domain-like"/>
    <property type="match status" value="1"/>
</dbReference>
<evidence type="ECO:0000313" key="6">
    <source>
        <dbReference type="Proteomes" id="UP000241167"/>
    </source>
</evidence>
<dbReference type="PANTHER" id="PTHR43537">
    <property type="entry name" value="TRANSCRIPTIONAL REGULATOR, GNTR FAMILY"/>
    <property type="match status" value="1"/>
</dbReference>
<dbReference type="Pfam" id="PF00392">
    <property type="entry name" value="GntR"/>
    <property type="match status" value="1"/>
</dbReference>
<evidence type="ECO:0000256" key="2">
    <source>
        <dbReference type="ARBA" id="ARBA00023125"/>
    </source>
</evidence>
<evidence type="ECO:0000259" key="4">
    <source>
        <dbReference type="PROSITE" id="PS50949"/>
    </source>
</evidence>
<dbReference type="AlphaFoldDB" id="A0A2P7QK79"/>
<dbReference type="InterPro" id="IPR036390">
    <property type="entry name" value="WH_DNA-bd_sf"/>
</dbReference>
<evidence type="ECO:0000256" key="3">
    <source>
        <dbReference type="ARBA" id="ARBA00023163"/>
    </source>
</evidence>
<evidence type="ECO:0000313" key="5">
    <source>
        <dbReference type="EMBL" id="PSJ38350.1"/>
    </source>
</evidence>
<dbReference type="Gene3D" id="1.10.10.10">
    <property type="entry name" value="Winged helix-like DNA-binding domain superfamily/Winged helix DNA-binding domain"/>
    <property type="match status" value="1"/>
</dbReference>
<dbReference type="PANTHER" id="PTHR43537:SF44">
    <property type="entry name" value="GNTR FAMILY REGULATORY PROTEIN"/>
    <property type="match status" value="1"/>
</dbReference>
<dbReference type="EMBL" id="PXYI01000006">
    <property type="protein sequence ID" value="PSJ38350.1"/>
    <property type="molecule type" value="Genomic_DNA"/>
</dbReference>
<sequence length="246" mass="26343">MGLCWTELLYDKSEVENPVPRPDLLSAQLAQALGRAIVAGDIAVGSSLPTEADLCRHHSASRTAVREALKMLGGKGLVSARPRLGASVRDKQHWSMLDADVLRWMRDAPVDHALLLDLAQLRLAIEPEAASAAALRRDPQALGNIAAALEAMEGDPVEALAADIAFHAELLRASGNRFFASQASMVENALSMSIPVTNAAKQVAKADVEAHRIVYFAIRNGDAAAASLHARAHILESVRLLQEGRE</sequence>
<keyword evidence="2" id="KW-0238">DNA-binding</keyword>
<dbReference type="GO" id="GO:0003700">
    <property type="term" value="F:DNA-binding transcription factor activity"/>
    <property type="evidence" value="ECO:0007669"/>
    <property type="project" value="InterPro"/>
</dbReference>
<gene>
    <name evidence="5" type="ORF">C7I55_18020</name>
</gene>
<dbReference type="PROSITE" id="PS50949">
    <property type="entry name" value="HTH_GNTR"/>
    <property type="match status" value="1"/>
</dbReference>
<keyword evidence="6" id="KW-1185">Reference proteome</keyword>
<dbReference type="GO" id="GO:0003677">
    <property type="term" value="F:DNA binding"/>
    <property type="evidence" value="ECO:0007669"/>
    <property type="project" value="UniProtKB-KW"/>
</dbReference>
<dbReference type="InterPro" id="IPR000524">
    <property type="entry name" value="Tscrpt_reg_HTH_GntR"/>
</dbReference>
<organism evidence="5 6">
    <name type="scientific">Allosphingosinicella deserti</name>
    <dbReference type="NCBI Taxonomy" id="2116704"/>
    <lineage>
        <taxon>Bacteria</taxon>
        <taxon>Pseudomonadati</taxon>
        <taxon>Pseudomonadota</taxon>
        <taxon>Alphaproteobacteria</taxon>
        <taxon>Sphingomonadales</taxon>
        <taxon>Sphingomonadaceae</taxon>
        <taxon>Allosphingosinicella</taxon>
    </lineage>
</organism>
<dbReference type="SUPFAM" id="SSF46785">
    <property type="entry name" value="Winged helix' DNA-binding domain"/>
    <property type="match status" value="1"/>
</dbReference>
<dbReference type="CDD" id="cd07377">
    <property type="entry name" value="WHTH_GntR"/>
    <property type="match status" value="1"/>
</dbReference>
<dbReference type="Pfam" id="PF07729">
    <property type="entry name" value="FCD"/>
    <property type="match status" value="1"/>
</dbReference>
<feature type="domain" description="HTH gntR-type" evidence="4">
    <location>
        <begin position="23"/>
        <end position="91"/>
    </location>
</feature>
<keyword evidence="1" id="KW-0805">Transcription regulation</keyword>
<evidence type="ECO:0000256" key="1">
    <source>
        <dbReference type="ARBA" id="ARBA00023015"/>
    </source>
</evidence>